<dbReference type="Proteomes" id="UP001589814">
    <property type="component" value="Unassembled WGS sequence"/>
</dbReference>
<keyword evidence="1" id="KW-0489">Methyltransferase</keyword>
<dbReference type="RefSeq" id="WP_019953014.1">
    <property type="nucleotide sequence ID" value="NZ_JBHLVX010000004.1"/>
</dbReference>
<comment type="caution">
    <text evidence="1">The sequence shown here is derived from an EMBL/GenBank/DDBJ whole genome shotgun (WGS) entry which is preliminary data.</text>
</comment>
<dbReference type="Gene3D" id="3.40.50.150">
    <property type="entry name" value="Vaccinia Virus protein VP39"/>
    <property type="match status" value="1"/>
</dbReference>
<dbReference type="Pfam" id="PF13578">
    <property type="entry name" value="Methyltransf_24"/>
    <property type="match status" value="1"/>
</dbReference>
<dbReference type="GO" id="GO:0008168">
    <property type="term" value="F:methyltransferase activity"/>
    <property type="evidence" value="ECO:0007669"/>
    <property type="project" value="UniProtKB-KW"/>
</dbReference>
<dbReference type="GO" id="GO:0032259">
    <property type="term" value="P:methylation"/>
    <property type="evidence" value="ECO:0007669"/>
    <property type="project" value="UniProtKB-KW"/>
</dbReference>
<reference evidence="1 2" key="1">
    <citation type="submission" date="2024-09" db="EMBL/GenBank/DDBJ databases">
        <authorList>
            <person name="Sun Q."/>
            <person name="Mori K."/>
        </authorList>
    </citation>
    <scope>NUCLEOTIDE SEQUENCE [LARGE SCALE GENOMIC DNA]</scope>
    <source>
        <strain evidence="1 2">CCM 7415</strain>
    </source>
</reference>
<evidence type="ECO:0000313" key="1">
    <source>
        <dbReference type="EMBL" id="MFC0266585.1"/>
    </source>
</evidence>
<keyword evidence="1" id="KW-0808">Transferase</keyword>
<proteinExistence type="predicted"/>
<dbReference type="SUPFAM" id="SSF53335">
    <property type="entry name" value="S-adenosyl-L-methionine-dependent methyltransferases"/>
    <property type="match status" value="1"/>
</dbReference>
<name>A0ABV6FYW2_9GAMM</name>
<gene>
    <name evidence="1" type="ORF">ACFFHW_01005</name>
</gene>
<evidence type="ECO:0000313" key="2">
    <source>
        <dbReference type="Proteomes" id="UP001589814"/>
    </source>
</evidence>
<dbReference type="InterPro" id="IPR029063">
    <property type="entry name" value="SAM-dependent_MTases_sf"/>
</dbReference>
<accession>A0ABV6FYW2</accession>
<dbReference type="EMBL" id="JBHLVX010000004">
    <property type="protein sequence ID" value="MFC0266585.1"/>
    <property type="molecule type" value="Genomic_DNA"/>
</dbReference>
<protein>
    <submittedName>
        <fullName evidence="1">Class I SAM-dependent methyltransferase</fullName>
        <ecNumber evidence="1">2.1.1.-</ecNumber>
    </submittedName>
</protein>
<organism evidence="1 2">
    <name type="scientific">Kushneria aurantia</name>
    <dbReference type="NCBI Taxonomy" id="504092"/>
    <lineage>
        <taxon>Bacteria</taxon>
        <taxon>Pseudomonadati</taxon>
        <taxon>Pseudomonadota</taxon>
        <taxon>Gammaproteobacteria</taxon>
        <taxon>Oceanospirillales</taxon>
        <taxon>Halomonadaceae</taxon>
        <taxon>Kushneria</taxon>
    </lineage>
</organism>
<sequence>MADDAAALEKKLAEHIKKGADRLSRELKQVQQNTYTQLEALSWLQGRLSLRAQLPPLRGWAASPDVLLRLHSHIMAAKPAVVVEFGSGASTLVMADALRQNGFGQLISIDHSGYYGEQTRATLDAEHLTSWVDLRIGALQPWEGEHPCPEDSDKPPYWYPAGLLDGIEGVALIVVDGPPGATCPFSRYPAVPALYDRMAPAVQVWMDDAKRKDEKTICEHWAQHYPLEVTFLPLEKGLGILKRP</sequence>
<dbReference type="EC" id="2.1.1.-" evidence="1"/>
<keyword evidence="2" id="KW-1185">Reference proteome</keyword>